<dbReference type="InterPro" id="IPR036869">
    <property type="entry name" value="J_dom_sf"/>
</dbReference>
<proteinExistence type="predicted"/>
<dbReference type="PANTHER" id="PTHR43096">
    <property type="entry name" value="DNAJ HOMOLOG 1, MITOCHONDRIAL-RELATED"/>
    <property type="match status" value="1"/>
</dbReference>
<keyword evidence="1" id="KW-0143">Chaperone</keyword>
<dbReference type="PANTHER" id="PTHR43096:SF52">
    <property type="entry name" value="DNAJ HOMOLOG 1, MITOCHONDRIAL-RELATED"/>
    <property type="match status" value="1"/>
</dbReference>
<reference evidence="4" key="1">
    <citation type="submission" date="2023-08" db="EMBL/GenBank/DDBJ databases">
        <authorList>
            <person name="Audoor S."/>
            <person name="Bilcke G."/>
        </authorList>
    </citation>
    <scope>NUCLEOTIDE SEQUENCE</scope>
</reference>
<comment type="caution">
    <text evidence="4">The sequence shown here is derived from an EMBL/GenBank/DDBJ whole genome shotgun (WGS) entry which is preliminary data.</text>
</comment>
<dbReference type="InterPro" id="IPR001623">
    <property type="entry name" value="DnaJ_domain"/>
</dbReference>
<dbReference type="GO" id="GO:0051082">
    <property type="term" value="F:unfolded protein binding"/>
    <property type="evidence" value="ECO:0007669"/>
    <property type="project" value="TreeGrafter"/>
</dbReference>
<feature type="region of interest" description="Disordered" evidence="2">
    <location>
        <begin position="265"/>
        <end position="385"/>
    </location>
</feature>
<dbReference type="PRINTS" id="PR00625">
    <property type="entry name" value="JDOMAIN"/>
</dbReference>
<feature type="region of interest" description="Disordered" evidence="2">
    <location>
        <begin position="72"/>
        <end position="230"/>
    </location>
</feature>
<dbReference type="SMART" id="SM00271">
    <property type="entry name" value="DnaJ"/>
    <property type="match status" value="1"/>
</dbReference>
<feature type="compositionally biased region" description="Low complexity" evidence="2">
    <location>
        <begin position="148"/>
        <end position="186"/>
    </location>
</feature>
<sequence length="385" mass="43701">MLDNPYLVLGLSHDASESDVKKAYHKAALKYHPDRQINQEKNGDGAIEKFTEIKEAYEILSDPVKRYDWRQQHENGSARATRTTAKTPFSSSRVPPPPNAYDYTSPVSNSSKRAEFMAKKHHTQHESNRTPSVSPGRSARRKKRQNHSPAPRRSPMRSPKASPRSVRHPASSSPSSWVKPRVRSSSANVRTKHLSHSPVSVGAACSQRRNVRRLSMPHRPLSASPHRKKPDMVLQDVPEGVFLPTMATANGRGFRKSVKRNSLQPALYDDRHDSPRQVLRQSVRRNSLQPTLYNSRHSPRNIPKPPLRRNSLDHGVHGRKKHMELNESPPIRKNSLEDASSRKVKKTEKKTKKRKPKSPKSQPPPPPRKSMFGTKSLSIRKIFTQ</sequence>
<evidence type="ECO:0000259" key="3">
    <source>
        <dbReference type="PROSITE" id="PS50076"/>
    </source>
</evidence>
<evidence type="ECO:0000256" key="2">
    <source>
        <dbReference type="SAM" id="MobiDB-lite"/>
    </source>
</evidence>
<organism evidence="4 5">
    <name type="scientific">Cylindrotheca closterium</name>
    <dbReference type="NCBI Taxonomy" id="2856"/>
    <lineage>
        <taxon>Eukaryota</taxon>
        <taxon>Sar</taxon>
        <taxon>Stramenopiles</taxon>
        <taxon>Ochrophyta</taxon>
        <taxon>Bacillariophyta</taxon>
        <taxon>Bacillariophyceae</taxon>
        <taxon>Bacillariophycidae</taxon>
        <taxon>Bacillariales</taxon>
        <taxon>Bacillariaceae</taxon>
        <taxon>Cylindrotheca</taxon>
    </lineage>
</organism>
<feature type="compositionally biased region" description="Polar residues" evidence="2">
    <location>
        <begin position="373"/>
        <end position="385"/>
    </location>
</feature>
<dbReference type="Pfam" id="PF00226">
    <property type="entry name" value="DnaJ"/>
    <property type="match status" value="1"/>
</dbReference>
<feature type="domain" description="J" evidence="3">
    <location>
        <begin position="4"/>
        <end position="77"/>
    </location>
</feature>
<dbReference type="PROSITE" id="PS50076">
    <property type="entry name" value="DNAJ_2"/>
    <property type="match status" value="1"/>
</dbReference>
<name>A0AAD2CH56_9STRA</name>
<evidence type="ECO:0000256" key="1">
    <source>
        <dbReference type="ARBA" id="ARBA00023186"/>
    </source>
</evidence>
<accession>A0AAD2CH56</accession>
<dbReference type="Proteomes" id="UP001295423">
    <property type="component" value="Unassembled WGS sequence"/>
</dbReference>
<dbReference type="AlphaFoldDB" id="A0AAD2CH56"/>
<keyword evidence="5" id="KW-1185">Reference proteome</keyword>
<protein>
    <recommendedName>
        <fullName evidence="3">J domain-containing protein</fullName>
    </recommendedName>
</protein>
<dbReference type="SUPFAM" id="SSF46565">
    <property type="entry name" value="Chaperone J-domain"/>
    <property type="match status" value="1"/>
</dbReference>
<dbReference type="CDD" id="cd06257">
    <property type="entry name" value="DnaJ"/>
    <property type="match status" value="1"/>
</dbReference>
<dbReference type="GO" id="GO:0042026">
    <property type="term" value="P:protein refolding"/>
    <property type="evidence" value="ECO:0007669"/>
    <property type="project" value="TreeGrafter"/>
</dbReference>
<evidence type="ECO:0000313" key="4">
    <source>
        <dbReference type="EMBL" id="CAJ1932565.1"/>
    </source>
</evidence>
<feature type="compositionally biased region" description="Polar residues" evidence="2">
    <location>
        <begin position="74"/>
        <end position="93"/>
    </location>
</feature>
<dbReference type="GO" id="GO:0005737">
    <property type="term" value="C:cytoplasm"/>
    <property type="evidence" value="ECO:0007669"/>
    <property type="project" value="TreeGrafter"/>
</dbReference>
<feature type="compositionally biased region" description="Basic and acidic residues" evidence="2">
    <location>
        <begin position="112"/>
        <end position="128"/>
    </location>
</feature>
<dbReference type="Gene3D" id="1.10.287.110">
    <property type="entry name" value="DnaJ domain"/>
    <property type="match status" value="1"/>
</dbReference>
<feature type="compositionally biased region" description="Polar residues" evidence="2">
    <location>
        <begin position="284"/>
        <end position="296"/>
    </location>
</feature>
<feature type="compositionally biased region" description="Basic residues" evidence="2">
    <location>
        <begin position="342"/>
        <end position="358"/>
    </location>
</feature>
<evidence type="ECO:0000313" key="5">
    <source>
        <dbReference type="Proteomes" id="UP001295423"/>
    </source>
</evidence>
<dbReference type="EMBL" id="CAKOGP040000224">
    <property type="protein sequence ID" value="CAJ1932565.1"/>
    <property type="molecule type" value="Genomic_DNA"/>
</dbReference>
<gene>
    <name evidence="4" type="ORF">CYCCA115_LOCUS2900</name>
</gene>